<protein>
    <submittedName>
        <fullName evidence="3">Uncharacterized protein</fullName>
    </submittedName>
</protein>
<reference evidence="2" key="1">
    <citation type="submission" date="2022-06" db="EMBL/GenBank/DDBJ databases">
        <authorList>
            <person name="Berger JAMES D."/>
            <person name="Berger JAMES D."/>
        </authorList>
    </citation>
    <scope>NUCLEOTIDE SEQUENCE [LARGE SCALE GENOMIC DNA]</scope>
</reference>
<name>A0AA85IUQ2_TRIRE</name>
<feature type="transmembrane region" description="Helical" evidence="1">
    <location>
        <begin position="29"/>
        <end position="46"/>
    </location>
</feature>
<dbReference type="Proteomes" id="UP000050795">
    <property type="component" value="Unassembled WGS sequence"/>
</dbReference>
<keyword evidence="1" id="KW-0812">Transmembrane</keyword>
<dbReference type="WBParaSite" id="TREG1_123120.1">
    <property type="protein sequence ID" value="TREG1_123120.1"/>
    <property type="gene ID" value="TREG1_123120"/>
</dbReference>
<accession>A0AA85IUQ2</accession>
<reference evidence="3" key="2">
    <citation type="submission" date="2023-11" db="UniProtKB">
        <authorList>
            <consortium name="WormBaseParasite"/>
        </authorList>
    </citation>
    <scope>IDENTIFICATION</scope>
</reference>
<keyword evidence="2" id="KW-1185">Reference proteome</keyword>
<dbReference type="AlphaFoldDB" id="A0AA85IUQ2"/>
<evidence type="ECO:0000256" key="1">
    <source>
        <dbReference type="SAM" id="Phobius"/>
    </source>
</evidence>
<evidence type="ECO:0000313" key="3">
    <source>
        <dbReference type="WBParaSite" id="TREG1_123120.1"/>
    </source>
</evidence>
<sequence>MIFTTISSGLIILGIVFMSSSYFYDKLRILAGACWGLGLSVILFMLTKFLKLTRDKTFPSILFISYTLWSVQVGICFSISDCFIGGINIFGPQQL</sequence>
<evidence type="ECO:0000313" key="2">
    <source>
        <dbReference type="Proteomes" id="UP000050795"/>
    </source>
</evidence>
<organism evidence="2 3">
    <name type="scientific">Trichobilharzia regenti</name>
    <name type="common">Nasal bird schistosome</name>
    <dbReference type="NCBI Taxonomy" id="157069"/>
    <lineage>
        <taxon>Eukaryota</taxon>
        <taxon>Metazoa</taxon>
        <taxon>Spiralia</taxon>
        <taxon>Lophotrochozoa</taxon>
        <taxon>Platyhelminthes</taxon>
        <taxon>Trematoda</taxon>
        <taxon>Digenea</taxon>
        <taxon>Strigeidida</taxon>
        <taxon>Schistosomatoidea</taxon>
        <taxon>Schistosomatidae</taxon>
        <taxon>Trichobilharzia</taxon>
    </lineage>
</organism>
<feature type="transmembrane region" description="Helical" evidence="1">
    <location>
        <begin position="66"/>
        <end position="90"/>
    </location>
</feature>
<keyword evidence="1" id="KW-0472">Membrane</keyword>
<keyword evidence="1" id="KW-1133">Transmembrane helix</keyword>
<feature type="transmembrane region" description="Helical" evidence="1">
    <location>
        <begin position="6"/>
        <end position="24"/>
    </location>
</feature>
<proteinExistence type="predicted"/>